<dbReference type="EMBL" id="SOEB01000007">
    <property type="protein sequence ID" value="TDX30121.1"/>
    <property type="molecule type" value="Genomic_DNA"/>
</dbReference>
<keyword evidence="1" id="KW-0812">Transmembrane</keyword>
<feature type="transmembrane region" description="Helical" evidence="1">
    <location>
        <begin position="176"/>
        <end position="196"/>
    </location>
</feature>
<dbReference type="Proteomes" id="UP000295484">
    <property type="component" value="Unassembled WGS sequence"/>
</dbReference>
<feature type="chain" id="PRO_5020476768" evidence="2">
    <location>
        <begin position="22"/>
        <end position="205"/>
    </location>
</feature>
<evidence type="ECO:0000313" key="4">
    <source>
        <dbReference type="Proteomes" id="UP000295484"/>
    </source>
</evidence>
<reference evidence="3 4" key="1">
    <citation type="submission" date="2019-03" db="EMBL/GenBank/DDBJ databases">
        <title>Genomic Encyclopedia of Type Strains, Phase IV (KMG-IV): sequencing the most valuable type-strain genomes for metagenomic binning, comparative biology and taxonomic classification.</title>
        <authorList>
            <person name="Goeker M."/>
        </authorList>
    </citation>
    <scope>NUCLEOTIDE SEQUENCE [LARGE SCALE GENOMIC DNA]</scope>
    <source>
        <strain evidence="3 4">JA181</strain>
    </source>
</reference>
<dbReference type="NCBIfam" id="TIGR03370">
    <property type="entry name" value="VPLPA-CTERM"/>
    <property type="match status" value="1"/>
</dbReference>
<evidence type="ECO:0000256" key="1">
    <source>
        <dbReference type="SAM" id="Phobius"/>
    </source>
</evidence>
<name>A0A4R8G4P4_9RHOB</name>
<evidence type="ECO:0000256" key="2">
    <source>
        <dbReference type="SAM" id="SignalP"/>
    </source>
</evidence>
<comment type="caution">
    <text evidence="3">The sequence shown here is derived from an EMBL/GenBank/DDBJ whole genome shotgun (WGS) entry which is preliminary data.</text>
</comment>
<accession>A0A4R8G4P4</accession>
<evidence type="ECO:0000313" key="3">
    <source>
        <dbReference type="EMBL" id="TDX30121.1"/>
    </source>
</evidence>
<keyword evidence="2" id="KW-0732">Signal</keyword>
<sequence length="205" mass="21040">MKLNMAFAAISLAVLGSTASAATLNEITDYSSVATNPSVVGSGFDAVTGTLTGGDWDYLALGLPSVGSLIALSFSLADTSIPNGAGFQLYYSYSPFSYTNNSFRQPYNQWVTQTVTPTSVSLQNWSAGTPTNAAFTIDTDPALGSTLFLAIIGTDNTAPSGIGYTVDLPQTSAPAVPLPAGGLLLISALGAAALLCQRQRARKAA</sequence>
<proteinExistence type="predicted"/>
<organism evidence="3 4">
    <name type="scientific">Rhodovulum visakhapatnamense</name>
    <dbReference type="NCBI Taxonomy" id="364297"/>
    <lineage>
        <taxon>Bacteria</taxon>
        <taxon>Pseudomonadati</taxon>
        <taxon>Pseudomonadota</taxon>
        <taxon>Alphaproteobacteria</taxon>
        <taxon>Rhodobacterales</taxon>
        <taxon>Paracoccaceae</taxon>
        <taxon>Rhodovulum</taxon>
    </lineage>
</organism>
<gene>
    <name evidence="3" type="ORF">EV657_10790</name>
</gene>
<keyword evidence="1" id="KW-0472">Membrane</keyword>
<dbReference type="InterPro" id="IPR022472">
    <property type="entry name" value="VPLPA-CTERM"/>
</dbReference>
<dbReference type="AlphaFoldDB" id="A0A4R8G4P4"/>
<keyword evidence="1" id="KW-1133">Transmembrane helix</keyword>
<feature type="signal peptide" evidence="2">
    <location>
        <begin position="1"/>
        <end position="21"/>
    </location>
</feature>
<protein>
    <submittedName>
        <fullName evidence="3">Putative secreted protein</fullName>
    </submittedName>
</protein>
<dbReference type="RefSeq" id="WP_134077617.1">
    <property type="nucleotide sequence ID" value="NZ_SOEB01000007.1"/>
</dbReference>